<dbReference type="GO" id="GO:0016757">
    <property type="term" value="F:glycosyltransferase activity"/>
    <property type="evidence" value="ECO:0007669"/>
    <property type="project" value="UniProtKB-KW"/>
</dbReference>
<feature type="domain" description="Glycosyl transferase family 1" evidence="3">
    <location>
        <begin position="225"/>
        <end position="362"/>
    </location>
</feature>
<dbReference type="InterPro" id="IPR028098">
    <property type="entry name" value="Glyco_trans_4-like_N"/>
</dbReference>
<dbReference type="RefSeq" id="WP_233864118.1">
    <property type="nucleotide sequence ID" value="NZ_CP090022.1"/>
</dbReference>
<dbReference type="PANTHER" id="PTHR12526">
    <property type="entry name" value="GLYCOSYLTRANSFERASE"/>
    <property type="match status" value="1"/>
</dbReference>
<evidence type="ECO:0000259" key="4">
    <source>
        <dbReference type="Pfam" id="PF13439"/>
    </source>
</evidence>
<dbReference type="Pfam" id="PF00534">
    <property type="entry name" value="Glycos_transf_1"/>
    <property type="match status" value="1"/>
</dbReference>
<name>A0A2T5KA54_9RHOB</name>
<dbReference type="InterPro" id="IPR001296">
    <property type="entry name" value="Glyco_trans_1"/>
</dbReference>
<keyword evidence="1" id="KW-0328">Glycosyltransferase</keyword>
<dbReference type="Pfam" id="PF13439">
    <property type="entry name" value="Glyco_transf_4"/>
    <property type="match status" value="1"/>
</dbReference>
<dbReference type="CDD" id="cd03823">
    <property type="entry name" value="GT4_ExpE7-like"/>
    <property type="match status" value="1"/>
</dbReference>
<proteinExistence type="predicted"/>
<comment type="caution">
    <text evidence="5">The sequence shown here is derived from an EMBL/GenBank/DDBJ whole genome shotgun (WGS) entry which is preliminary data.</text>
</comment>
<feature type="domain" description="Glycosyltransferase subfamily 4-like N-terminal" evidence="4">
    <location>
        <begin position="52"/>
        <end position="205"/>
    </location>
</feature>
<evidence type="ECO:0000259" key="3">
    <source>
        <dbReference type="Pfam" id="PF00534"/>
    </source>
</evidence>
<evidence type="ECO:0000313" key="5">
    <source>
        <dbReference type="EMBL" id="PTR19297.1"/>
    </source>
</evidence>
<dbReference type="AlphaFoldDB" id="A0A2T5KA54"/>
<dbReference type="EMBL" id="QAOT01000005">
    <property type="protein sequence ID" value="PTR19297.1"/>
    <property type="molecule type" value="Genomic_DNA"/>
</dbReference>
<keyword evidence="2 5" id="KW-0808">Transferase</keyword>
<dbReference type="Proteomes" id="UP000244060">
    <property type="component" value="Unassembled WGS sequence"/>
</dbReference>
<evidence type="ECO:0000256" key="2">
    <source>
        <dbReference type="ARBA" id="ARBA00022679"/>
    </source>
</evidence>
<accession>A0A2T5KA54</accession>
<evidence type="ECO:0000313" key="6">
    <source>
        <dbReference type="Proteomes" id="UP000244060"/>
    </source>
</evidence>
<reference evidence="5 6" key="1">
    <citation type="submission" date="2018-04" db="EMBL/GenBank/DDBJ databases">
        <title>Genomic Encyclopedia of Type Strains, Phase III (KMG-III): the genomes of soil and plant-associated and newly described type strains.</title>
        <authorList>
            <person name="Whitman W."/>
        </authorList>
    </citation>
    <scope>NUCLEOTIDE SEQUENCE [LARGE SCALE GENOMIC DNA]</scope>
    <source>
        <strain evidence="5 6">KA25</strain>
    </source>
</reference>
<evidence type="ECO:0000256" key="1">
    <source>
        <dbReference type="ARBA" id="ARBA00022676"/>
    </source>
</evidence>
<keyword evidence="6" id="KW-1185">Reference proteome</keyword>
<organism evidence="5 6">
    <name type="scientific">Cereibacter azotoformans</name>
    <dbReference type="NCBI Taxonomy" id="43057"/>
    <lineage>
        <taxon>Bacteria</taxon>
        <taxon>Pseudomonadati</taxon>
        <taxon>Pseudomonadota</taxon>
        <taxon>Alphaproteobacteria</taxon>
        <taxon>Rhodobacterales</taxon>
        <taxon>Paracoccaceae</taxon>
        <taxon>Cereibacter</taxon>
    </lineage>
</organism>
<sequence>MRVLRETGIDPRLQDGFPASFSRRQNLRAAAAERPLRILFTLGDPYLPQRSGGAQSSTDQLAMALQAEGHEVAVLAGLEGGGWTELRSRVQRRLLRRDYAEDRMGGYRVFRTWNPIDASEVVQLFQPDVAVVQNDNTRRTVPLARSFEAAGVPVVFYFRNVELHDLGGNPASLRDARFIANSAFTARTYAKAFGIRSTVIPPLVEPGLYRTETTRENVTFINPVPVKGLETALQVAELCPDIPFVFVESWPLSPELRQDIETRMAALPNVTLRNRTTDMKSVYGKARILLAPSVWQEAWGRVATEAQFCGIPVIGSNQGGLPEAIGSGGVVLPVDAPAERWAAEVRKLWDDPEAYRAQATAASAHADRPEISGTHQLRTLLSVLRGAAEDVAVRAGAAAARAMAVALPLV</sequence>
<dbReference type="Gene3D" id="3.40.50.2000">
    <property type="entry name" value="Glycogen Phosphorylase B"/>
    <property type="match status" value="2"/>
</dbReference>
<dbReference type="SUPFAM" id="SSF53756">
    <property type="entry name" value="UDP-Glycosyltransferase/glycogen phosphorylase"/>
    <property type="match status" value="1"/>
</dbReference>
<protein>
    <submittedName>
        <fullName evidence="5">Glycosyltransferase involved in cell wall biosynthesis</fullName>
    </submittedName>
</protein>
<dbReference type="PANTHER" id="PTHR12526:SF510">
    <property type="entry name" value="D-INOSITOL 3-PHOSPHATE GLYCOSYLTRANSFERASE"/>
    <property type="match status" value="1"/>
</dbReference>
<gene>
    <name evidence="5" type="ORF">C8J28_105138</name>
</gene>